<gene>
    <name evidence="1" type="ORF">EK21DRAFT_114868</name>
</gene>
<dbReference type="SUPFAM" id="SSF48403">
    <property type="entry name" value="Ankyrin repeat"/>
    <property type="match status" value="1"/>
</dbReference>
<comment type="caution">
    <text evidence="1">The sequence shown here is derived from an EMBL/GenBank/DDBJ whole genome shotgun (WGS) entry which is preliminary data.</text>
</comment>
<sequence length="239" mass="27207">METSGRLQAHEVVCNQPPEVYYEKSNRGFLMRLLPMRLERNTEATTSLPGPLPSVILPIIDSIMRTTYQTTKEERLVCIKRVCADIVHLSPKLQFYVFNHAGRRYANISNNTGEKALCVAIGSHDRNLVQQLVQAGVTIWGKTNLFGTTLEYALKRGTMEIIADMIAHSGMAANRKQRKVQQRMVDTRIYYALDRYNFDITDREARALENFSSGTTRIQLLRQARYPLSSVAAPFPLVR</sequence>
<reference evidence="1" key="1">
    <citation type="journal article" date="2020" name="Stud. Mycol.">
        <title>101 Dothideomycetes genomes: a test case for predicting lifestyles and emergence of pathogens.</title>
        <authorList>
            <person name="Haridas S."/>
            <person name="Albert R."/>
            <person name="Binder M."/>
            <person name="Bloem J."/>
            <person name="Labutti K."/>
            <person name="Salamov A."/>
            <person name="Andreopoulos B."/>
            <person name="Baker S."/>
            <person name="Barry K."/>
            <person name="Bills G."/>
            <person name="Bluhm B."/>
            <person name="Cannon C."/>
            <person name="Castanera R."/>
            <person name="Culley D."/>
            <person name="Daum C."/>
            <person name="Ezra D."/>
            <person name="Gonzalez J."/>
            <person name="Henrissat B."/>
            <person name="Kuo A."/>
            <person name="Liang C."/>
            <person name="Lipzen A."/>
            <person name="Lutzoni F."/>
            <person name="Magnuson J."/>
            <person name="Mondo S."/>
            <person name="Nolan M."/>
            <person name="Ohm R."/>
            <person name="Pangilinan J."/>
            <person name="Park H.-J."/>
            <person name="Ramirez L."/>
            <person name="Alfaro M."/>
            <person name="Sun H."/>
            <person name="Tritt A."/>
            <person name="Yoshinaga Y."/>
            <person name="Zwiers L.-H."/>
            <person name="Turgeon B."/>
            <person name="Goodwin S."/>
            <person name="Spatafora J."/>
            <person name="Crous P."/>
            <person name="Grigoriev I."/>
        </authorList>
    </citation>
    <scope>NUCLEOTIDE SEQUENCE</scope>
    <source>
        <strain evidence="1">CBS 110217</strain>
    </source>
</reference>
<name>A0A9P4H316_9PLEO</name>
<accession>A0A9P4H316</accession>
<evidence type="ECO:0000313" key="1">
    <source>
        <dbReference type="EMBL" id="KAF2027373.1"/>
    </source>
</evidence>
<organism evidence="1 2">
    <name type="scientific">Setomelanomma holmii</name>
    <dbReference type="NCBI Taxonomy" id="210430"/>
    <lineage>
        <taxon>Eukaryota</taxon>
        <taxon>Fungi</taxon>
        <taxon>Dikarya</taxon>
        <taxon>Ascomycota</taxon>
        <taxon>Pezizomycotina</taxon>
        <taxon>Dothideomycetes</taxon>
        <taxon>Pleosporomycetidae</taxon>
        <taxon>Pleosporales</taxon>
        <taxon>Pleosporineae</taxon>
        <taxon>Phaeosphaeriaceae</taxon>
        <taxon>Setomelanomma</taxon>
    </lineage>
</organism>
<dbReference type="OrthoDB" id="366390at2759"/>
<proteinExistence type="predicted"/>
<dbReference type="Proteomes" id="UP000799777">
    <property type="component" value="Unassembled WGS sequence"/>
</dbReference>
<keyword evidence="2" id="KW-1185">Reference proteome</keyword>
<dbReference type="Gene3D" id="1.25.40.20">
    <property type="entry name" value="Ankyrin repeat-containing domain"/>
    <property type="match status" value="1"/>
</dbReference>
<dbReference type="AlphaFoldDB" id="A0A9P4H316"/>
<protein>
    <submittedName>
        <fullName evidence="1">Uncharacterized protein</fullName>
    </submittedName>
</protein>
<dbReference type="EMBL" id="ML978227">
    <property type="protein sequence ID" value="KAF2027373.1"/>
    <property type="molecule type" value="Genomic_DNA"/>
</dbReference>
<dbReference type="InterPro" id="IPR036770">
    <property type="entry name" value="Ankyrin_rpt-contain_sf"/>
</dbReference>
<evidence type="ECO:0000313" key="2">
    <source>
        <dbReference type="Proteomes" id="UP000799777"/>
    </source>
</evidence>